<reference evidence="1" key="1">
    <citation type="journal article" date="2014" name="Int. J. Syst. Evol. Microbiol.">
        <title>Complete genome sequence of Corynebacterium casei LMG S-19264T (=DSM 44701T), isolated from a smear-ripened cheese.</title>
        <authorList>
            <consortium name="US DOE Joint Genome Institute (JGI-PGF)"/>
            <person name="Walter F."/>
            <person name="Albersmeier A."/>
            <person name="Kalinowski J."/>
            <person name="Ruckert C."/>
        </authorList>
    </citation>
    <scope>NUCLEOTIDE SEQUENCE</scope>
    <source>
        <strain evidence="1">CGMCC 1.12924</strain>
    </source>
</reference>
<dbReference type="Proteomes" id="UP000652231">
    <property type="component" value="Unassembled WGS sequence"/>
</dbReference>
<dbReference type="EMBL" id="BMGK01000001">
    <property type="protein sequence ID" value="GGD81861.1"/>
    <property type="molecule type" value="Genomic_DNA"/>
</dbReference>
<protein>
    <recommendedName>
        <fullName evidence="3">Lipoprotein</fullName>
    </recommendedName>
</protein>
<dbReference type="PROSITE" id="PS51257">
    <property type="entry name" value="PROKAR_LIPOPROTEIN"/>
    <property type="match status" value="1"/>
</dbReference>
<name>A0A8J2V8A6_9FLAO</name>
<evidence type="ECO:0000313" key="2">
    <source>
        <dbReference type="Proteomes" id="UP000652231"/>
    </source>
</evidence>
<sequence length="113" mass="13143">MTLNIKYLTLFFFVVLFSCNSSKKSSEMEISKNESEMIEKGFQKAVVIFSENENACPYTLSVEGVDYLLDPVNLDKNFKVNQEKIWVSYRSLRMANRCNKATPVEIIEIEKRK</sequence>
<proteinExistence type="predicted"/>
<accession>A0A8J2V8A6</accession>
<evidence type="ECO:0000313" key="1">
    <source>
        <dbReference type="EMBL" id="GGD81861.1"/>
    </source>
</evidence>
<reference evidence="1" key="2">
    <citation type="submission" date="2020-09" db="EMBL/GenBank/DDBJ databases">
        <authorList>
            <person name="Sun Q."/>
            <person name="Zhou Y."/>
        </authorList>
    </citation>
    <scope>NUCLEOTIDE SEQUENCE</scope>
    <source>
        <strain evidence="1">CGMCC 1.12924</strain>
    </source>
</reference>
<gene>
    <name evidence="1" type="ORF">GCM10011312_02760</name>
</gene>
<keyword evidence="2" id="KW-1185">Reference proteome</keyword>
<organism evidence="1 2">
    <name type="scientific">Planktosalinus lacus</name>
    <dbReference type="NCBI Taxonomy" id="1526573"/>
    <lineage>
        <taxon>Bacteria</taxon>
        <taxon>Pseudomonadati</taxon>
        <taxon>Bacteroidota</taxon>
        <taxon>Flavobacteriia</taxon>
        <taxon>Flavobacteriales</taxon>
        <taxon>Flavobacteriaceae</taxon>
        <taxon>Planktosalinus</taxon>
    </lineage>
</organism>
<comment type="caution">
    <text evidence="1">The sequence shown here is derived from an EMBL/GenBank/DDBJ whole genome shotgun (WGS) entry which is preliminary data.</text>
</comment>
<dbReference type="AlphaFoldDB" id="A0A8J2V8A6"/>
<evidence type="ECO:0008006" key="3">
    <source>
        <dbReference type="Google" id="ProtNLM"/>
    </source>
</evidence>